<proteinExistence type="predicted"/>
<dbReference type="KEGG" id="carh:EGY05_18280"/>
<name>A0A1B8ZUN9_9FLAO</name>
<dbReference type="EMBL" id="MAYG01000001">
    <property type="protein sequence ID" value="OCA75305.1"/>
    <property type="molecule type" value="Genomic_DNA"/>
</dbReference>
<sequence>MRTILFLLLLSSVHIFSQKLLTPENSGIDPGLIKDETSEAIWYAENAGSKIEMGSITTELKKLNKTDLLIKTTVKLKQAPDSQWTDSTLVKTANFLPAYHSSYNMMRDMVLKSGKDKVTGYYLDKKSGKKDMVDLPASHYFDSSSYNTLIRFLPLKENYTAEISIFDYNPNAAQKGMMKAYILETTKSEHKGKPVWVVKTTDDISDKSSYTTYYIDPKTRKIVKQDMDMAGRKMSLEPIL</sequence>
<dbReference type="AlphaFoldDB" id="A0A1B8ZUN9"/>
<evidence type="ECO:0008006" key="3">
    <source>
        <dbReference type="Google" id="ProtNLM"/>
    </source>
</evidence>
<gene>
    <name evidence="1" type="ORF">BBI00_13615</name>
</gene>
<dbReference type="Proteomes" id="UP000093432">
    <property type="component" value="Unassembled WGS sequence"/>
</dbReference>
<comment type="caution">
    <text evidence="1">The sequence shown here is derived from an EMBL/GenBank/DDBJ whole genome shotgun (WGS) entry which is preliminary data.</text>
</comment>
<evidence type="ECO:0000313" key="1">
    <source>
        <dbReference type="EMBL" id="OCA75305.1"/>
    </source>
</evidence>
<evidence type="ECO:0000313" key="2">
    <source>
        <dbReference type="Proteomes" id="UP000093432"/>
    </source>
</evidence>
<protein>
    <recommendedName>
        <fullName evidence="3">DUF3108 domain-containing protein</fullName>
    </recommendedName>
</protein>
<dbReference type="OrthoDB" id="756873at2"/>
<organism evidence="1 2">
    <name type="scientific">Chryseobacterium arthrosphaerae</name>
    <dbReference type="NCBI Taxonomy" id="651561"/>
    <lineage>
        <taxon>Bacteria</taxon>
        <taxon>Pseudomonadati</taxon>
        <taxon>Bacteroidota</taxon>
        <taxon>Flavobacteriia</taxon>
        <taxon>Flavobacteriales</taxon>
        <taxon>Weeksellaceae</taxon>
        <taxon>Chryseobacterium group</taxon>
        <taxon>Chryseobacterium</taxon>
    </lineage>
</organism>
<reference evidence="2" key="1">
    <citation type="submission" date="2016-07" db="EMBL/GenBank/DDBJ databases">
        <authorList>
            <person name="Florea S."/>
            <person name="Webb J.S."/>
            <person name="Jaromczyk J."/>
            <person name="Schardl C.L."/>
        </authorList>
    </citation>
    <scope>NUCLEOTIDE SEQUENCE [LARGE SCALE GENOMIC DNA]</scope>
    <source>
        <strain evidence="2">CC-VM-7</strain>
    </source>
</reference>
<dbReference type="Pfam" id="PF11306">
    <property type="entry name" value="DUF3108"/>
    <property type="match status" value="1"/>
</dbReference>
<dbReference type="InterPro" id="IPR021457">
    <property type="entry name" value="DUF3108"/>
</dbReference>
<dbReference type="RefSeq" id="WP_065399275.1">
    <property type="nucleotide sequence ID" value="NZ_CP033811.1"/>
</dbReference>
<dbReference type="STRING" id="651561.BBI00_13615"/>
<accession>A0A1B8ZUN9</accession>